<dbReference type="PROSITE" id="PS50222">
    <property type="entry name" value="EF_HAND_2"/>
    <property type="match status" value="2"/>
</dbReference>
<organism evidence="4 5">
    <name type="scientific">Gnathostoma spinigerum</name>
    <dbReference type="NCBI Taxonomy" id="75299"/>
    <lineage>
        <taxon>Eukaryota</taxon>
        <taxon>Metazoa</taxon>
        <taxon>Ecdysozoa</taxon>
        <taxon>Nematoda</taxon>
        <taxon>Chromadorea</taxon>
        <taxon>Rhabditida</taxon>
        <taxon>Spirurina</taxon>
        <taxon>Gnathostomatomorpha</taxon>
        <taxon>Gnathostomatoidea</taxon>
        <taxon>Gnathostomatidae</taxon>
        <taxon>Gnathostoma</taxon>
    </lineage>
</organism>
<gene>
    <name evidence="4" type="ORF">AB6A40_011247</name>
</gene>
<evidence type="ECO:0000313" key="4">
    <source>
        <dbReference type="EMBL" id="MFH4984538.1"/>
    </source>
</evidence>
<protein>
    <recommendedName>
        <fullName evidence="3">EF-hand domain-containing protein</fullName>
    </recommendedName>
</protein>
<dbReference type="SUPFAM" id="SSF47473">
    <property type="entry name" value="EF-hand"/>
    <property type="match status" value="1"/>
</dbReference>
<evidence type="ECO:0000256" key="1">
    <source>
        <dbReference type="ARBA" id="ARBA00022737"/>
    </source>
</evidence>
<dbReference type="Gene3D" id="1.10.238.10">
    <property type="entry name" value="EF-hand"/>
    <property type="match status" value="1"/>
</dbReference>
<dbReference type="PROSITE" id="PS00018">
    <property type="entry name" value="EF_HAND_1"/>
    <property type="match status" value="2"/>
</dbReference>
<evidence type="ECO:0000313" key="5">
    <source>
        <dbReference type="Proteomes" id="UP001608902"/>
    </source>
</evidence>
<dbReference type="EMBL" id="JBGFUD010018449">
    <property type="protein sequence ID" value="MFH4984538.1"/>
    <property type="molecule type" value="Genomic_DNA"/>
</dbReference>
<dbReference type="Proteomes" id="UP001608902">
    <property type="component" value="Unassembled WGS sequence"/>
</dbReference>
<dbReference type="AlphaFoldDB" id="A0ABD6F368"/>
<dbReference type="InterPro" id="IPR011992">
    <property type="entry name" value="EF-hand-dom_pair"/>
</dbReference>
<name>A0ABD6F368_9BILA</name>
<dbReference type="InterPro" id="IPR050145">
    <property type="entry name" value="Centrin_CML-like"/>
</dbReference>
<proteinExistence type="predicted"/>
<dbReference type="InterPro" id="IPR018247">
    <property type="entry name" value="EF_Hand_1_Ca_BS"/>
</dbReference>
<dbReference type="PANTHER" id="PTHR23050">
    <property type="entry name" value="CALCIUM BINDING PROTEIN"/>
    <property type="match status" value="1"/>
</dbReference>
<feature type="domain" description="EF-hand" evidence="3">
    <location>
        <begin position="85"/>
        <end position="120"/>
    </location>
</feature>
<keyword evidence="1" id="KW-0677">Repeat</keyword>
<dbReference type="Pfam" id="PF13499">
    <property type="entry name" value="EF-hand_7"/>
    <property type="match status" value="1"/>
</dbReference>
<dbReference type="CDD" id="cd00051">
    <property type="entry name" value="EFh"/>
    <property type="match status" value="1"/>
</dbReference>
<accession>A0ABD6F368</accession>
<reference evidence="4 5" key="1">
    <citation type="submission" date="2024-08" db="EMBL/GenBank/DDBJ databases">
        <title>Gnathostoma spinigerum genome.</title>
        <authorList>
            <person name="Gonzalez-Bertolin B."/>
            <person name="Monzon S."/>
            <person name="Zaballos A."/>
            <person name="Jimenez P."/>
            <person name="Dekumyoy P."/>
            <person name="Varona S."/>
            <person name="Cuesta I."/>
            <person name="Sumanam S."/>
            <person name="Adisakwattana P."/>
            <person name="Gasser R.B."/>
            <person name="Hernandez-Gonzalez A."/>
            <person name="Young N.D."/>
            <person name="Perteguer M.J."/>
        </authorList>
    </citation>
    <scope>NUCLEOTIDE SEQUENCE [LARGE SCALE GENOMIC DNA]</scope>
    <source>
        <strain evidence="4">AL3</strain>
        <tissue evidence="4">Liver</tissue>
    </source>
</reference>
<feature type="domain" description="EF-hand" evidence="3">
    <location>
        <begin position="49"/>
        <end position="84"/>
    </location>
</feature>
<evidence type="ECO:0000259" key="3">
    <source>
        <dbReference type="PROSITE" id="PS50222"/>
    </source>
</evidence>
<comment type="caution">
    <text evidence="4">The sequence shown here is derived from an EMBL/GenBank/DDBJ whole genome shotgun (WGS) entry which is preliminary data.</text>
</comment>
<dbReference type="InterPro" id="IPR002048">
    <property type="entry name" value="EF_hand_dom"/>
</dbReference>
<sequence length="126" mass="14309">MSEKDQMFWNALMDQDSRGSEKRKLKKIKKHSKRIDAERLAAQFNVDKHEIEKCFELFLRIDNDKSGSITAPEIAVGLSSFGYDVSPKVVQAVMRASDKNGDGEINFDEFLAVLISKVKVCQSILR</sequence>
<evidence type="ECO:0000256" key="2">
    <source>
        <dbReference type="ARBA" id="ARBA00022837"/>
    </source>
</evidence>
<keyword evidence="5" id="KW-1185">Reference proteome</keyword>
<keyword evidence="2" id="KW-0106">Calcium</keyword>
<dbReference type="SMART" id="SM00054">
    <property type="entry name" value="EFh"/>
    <property type="match status" value="2"/>
</dbReference>